<dbReference type="EMBL" id="CP032416">
    <property type="protein sequence ID" value="AYD41295.1"/>
    <property type="molecule type" value="Genomic_DNA"/>
</dbReference>
<protein>
    <submittedName>
        <fullName evidence="2">Uncharacterized protein</fullName>
    </submittedName>
</protein>
<dbReference type="OrthoDB" id="1934572at2"/>
<keyword evidence="1" id="KW-1133">Transmembrane helix</keyword>
<sequence length="104" mass="11952">MKNFLMSAGIDIVFIFVSYFLFREIIRGPIRHKMYEKLFSSFAKFIITIFLLSIIITSAAAYILYKTRYLTYINIIASALVSILVGFLISLVPTRGVDDEKDKI</sequence>
<dbReference type="Proteomes" id="UP000266301">
    <property type="component" value="Chromosome"/>
</dbReference>
<keyword evidence="1" id="KW-0472">Membrane</keyword>
<name>A0A386H701_9CLOT</name>
<feature type="transmembrane region" description="Helical" evidence="1">
    <location>
        <begin position="6"/>
        <end position="22"/>
    </location>
</feature>
<keyword evidence="3" id="KW-1185">Reference proteome</keyword>
<dbReference type="AlphaFoldDB" id="A0A386H701"/>
<feature type="transmembrane region" description="Helical" evidence="1">
    <location>
        <begin position="42"/>
        <end position="65"/>
    </location>
</feature>
<organism evidence="2 3">
    <name type="scientific">Clostridium fermenticellae</name>
    <dbReference type="NCBI Taxonomy" id="2068654"/>
    <lineage>
        <taxon>Bacteria</taxon>
        <taxon>Bacillati</taxon>
        <taxon>Bacillota</taxon>
        <taxon>Clostridia</taxon>
        <taxon>Eubacteriales</taxon>
        <taxon>Clostridiaceae</taxon>
        <taxon>Clostridium</taxon>
    </lineage>
</organism>
<dbReference type="RefSeq" id="WP_119974006.1">
    <property type="nucleotide sequence ID" value="NZ_CP032416.1"/>
</dbReference>
<evidence type="ECO:0000256" key="1">
    <source>
        <dbReference type="SAM" id="Phobius"/>
    </source>
</evidence>
<reference evidence="2 3" key="1">
    <citation type="journal article" date="2019" name="Int. J. Syst. Evol. Microbiol.">
        <title>Clostridium fermenticellae sp. nov., isolated from the mud in a fermentation cellar for the production of the Chinese liquor, baijiu.</title>
        <authorList>
            <person name="Xu P.X."/>
            <person name="Chai L.J."/>
            <person name="Qiu T."/>
            <person name="Zhang X.J."/>
            <person name="Lu Z.M."/>
            <person name="Xiao C."/>
            <person name="Wang S.T."/>
            <person name="Shen C.H."/>
            <person name="Shi J.S."/>
            <person name="Xu Z.H."/>
        </authorList>
    </citation>
    <scope>NUCLEOTIDE SEQUENCE [LARGE SCALE GENOMIC DNA]</scope>
    <source>
        <strain evidence="2 3">JN500901</strain>
    </source>
</reference>
<proteinExistence type="predicted"/>
<evidence type="ECO:0000313" key="2">
    <source>
        <dbReference type="EMBL" id="AYD41295.1"/>
    </source>
</evidence>
<gene>
    <name evidence="2" type="ORF">D4Z93_12570</name>
</gene>
<dbReference type="KEGG" id="cfer:D4Z93_12570"/>
<accession>A0A386H701</accession>
<evidence type="ECO:0000313" key="3">
    <source>
        <dbReference type="Proteomes" id="UP000266301"/>
    </source>
</evidence>
<feature type="transmembrane region" description="Helical" evidence="1">
    <location>
        <begin position="71"/>
        <end position="92"/>
    </location>
</feature>
<keyword evidence="1" id="KW-0812">Transmembrane</keyword>